<feature type="compositionally biased region" description="Basic and acidic residues" evidence="1">
    <location>
        <begin position="1"/>
        <end position="13"/>
    </location>
</feature>
<reference evidence="2 3" key="1">
    <citation type="submission" date="2007-05" db="EMBL/GenBank/DDBJ databases">
        <title>Complete sequence of chromosome of Acidiphilium cryptum JF-5.</title>
        <authorList>
            <consortium name="US DOE Joint Genome Institute"/>
            <person name="Copeland A."/>
            <person name="Lucas S."/>
            <person name="Lapidus A."/>
            <person name="Barry K."/>
            <person name="Detter J.C."/>
            <person name="Glavina del Rio T."/>
            <person name="Hammon N."/>
            <person name="Israni S."/>
            <person name="Dalin E."/>
            <person name="Tice H."/>
            <person name="Pitluck S."/>
            <person name="Sims D."/>
            <person name="Brettin T."/>
            <person name="Bruce D."/>
            <person name="Han C."/>
            <person name="Schmutz J."/>
            <person name="Larimer F."/>
            <person name="Land M."/>
            <person name="Hauser L."/>
            <person name="Kyrpides N."/>
            <person name="Kim E."/>
            <person name="Magnuson T."/>
            <person name="Richardson P."/>
        </authorList>
    </citation>
    <scope>NUCLEOTIDE SEQUENCE [LARGE SCALE GENOMIC DNA]</scope>
    <source>
        <strain evidence="2 3">JF-5</strain>
    </source>
</reference>
<name>A5G013_ACICJ</name>
<evidence type="ECO:0008006" key="4">
    <source>
        <dbReference type="Google" id="ProtNLM"/>
    </source>
</evidence>
<sequence length="156" mass="16934">MADPDRDRKRVIDTEEPEPVPLEIPPEHVAFIILKARAVEAHLPPVEPEEEPEAGTPPPEEETDMLDEQAGDESETELREAIDLLSDEAATDLLALFLVGRGDFGRDEWADARAQAAEQINGNLADDLLGETGLGDMLEEGLNALGYAPEALEPDA</sequence>
<dbReference type="Pfam" id="PF12616">
    <property type="entry name" value="DUF3775"/>
    <property type="match status" value="1"/>
</dbReference>
<proteinExistence type="predicted"/>
<dbReference type="KEGG" id="acr:Acry_1995"/>
<dbReference type="RefSeq" id="WP_012039738.1">
    <property type="nucleotide sequence ID" value="NC_009484.1"/>
</dbReference>
<dbReference type="HOGENOM" id="CLU_122278_0_0_5"/>
<dbReference type="Proteomes" id="UP000000245">
    <property type="component" value="Chromosome"/>
</dbReference>
<dbReference type="InterPro" id="IPR022254">
    <property type="entry name" value="DUF3775"/>
</dbReference>
<evidence type="ECO:0000313" key="3">
    <source>
        <dbReference type="Proteomes" id="UP000000245"/>
    </source>
</evidence>
<accession>A5G013</accession>
<evidence type="ECO:0000313" key="2">
    <source>
        <dbReference type="EMBL" id="ABQ31195.1"/>
    </source>
</evidence>
<dbReference type="AlphaFoldDB" id="A5G013"/>
<gene>
    <name evidence="2" type="ordered locus">Acry_1995</name>
</gene>
<protein>
    <recommendedName>
        <fullName evidence="4">DUF3775 domain-containing protein</fullName>
    </recommendedName>
</protein>
<feature type="compositionally biased region" description="Acidic residues" evidence="1">
    <location>
        <begin position="47"/>
        <end position="75"/>
    </location>
</feature>
<organism evidence="2 3">
    <name type="scientific">Acidiphilium cryptum (strain JF-5)</name>
    <dbReference type="NCBI Taxonomy" id="349163"/>
    <lineage>
        <taxon>Bacteria</taxon>
        <taxon>Pseudomonadati</taxon>
        <taxon>Pseudomonadota</taxon>
        <taxon>Alphaproteobacteria</taxon>
        <taxon>Acetobacterales</taxon>
        <taxon>Acidocellaceae</taxon>
        <taxon>Acidiphilium</taxon>
    </lineage>
</organism>
<dbReference type="eggNOG" id="ENOG5032ZE4">
    <property type="taxonomic scope" value="Bacteria"/>
</dbReference>
<keyword evidence="3" id="KW-1185">Reference proteome</keyword>
<feature type="region of interest" description="Disordered" evidence="1">
    <location>
        <begin position="42"/>
        <end position="77"/>
    </location>
</feature>
<evidence type="ECO:0000256" key="1">
    <source>
        <dbReference type="SAM" id="MobiDB-lite"/>
    </source>
</evidence>
<feature type="region of interest" description="Disordered" evidence="1">
    <location>
        <begin position="1"/>
        <end position="23"/>
    </location>
</feature>
<dbReference type="EMBL" id="CP000697">
    <property type="protein sequence ID" value="ABQ31195.1"/>
    <property type="molecule type" value="Genomic_DNA"/>
</dbReference>